<evidence type="ECO:0000313" key="2">
    <source>
        <dbReference type="Proteomes" id="UP000000322"/>
    </source>
</evidence>
<dbReference type="SUPFAM" id="SSF52540">
    <property type="entry name" value="P-loop containing nucleoside triphosphate hydrolases"/>
    <property type="match status" value="1"/>
</dbReference>
<accession>D1BEF9</accession>
<dbReference type="RefSeq" id="WP_012866306.1">
    <property type="nucleotide sequence ID" value="NC_013521.1"/>
</dbReference>
<protein>
    <recommendedName>
        <fullName evidence="3">Nucleoside kinase, CMP and AMP kinase</fullName>
    </recommendedName>
</protein>
<organism evidence="1 2">
    <name type="scientific">Sanguibacter keddieii (strain ATCC 51767 / DSM 10542 / NCFB 3025 / ST-74)</name>
    <dbReference type="NCBI Taxonomy" id="446469"/>
    <lineage>
        <taxon>Bacteria</taxon>
        <taxon>Bacillati</taxon>
        <taxon>Actinomycetota</taxon>
        <taxon>Actinomycetes</taxon>
        <taxon>Micrococcales</taxon>
        <taxon>Sanguibacteraceae</taxon>
        <taxon>Sanguibacter</taxon>
    </lineage>
</organism>
<dbReference type="OrthoDB" id="5019413at2"/>
<dbReference type="eggNOG" id="COG1936">
    <property type="taxonomic scope" value="Bacteria"/>
</dbReference>
<dbReference type="EMBL" id="CP001819">
    <property type="protein sequence ID" value="ACZ21237.1"/>
    <property type="molecule type" value="Genomic_DNA"/>
</dbReference>
<reference evidence="1 2" key="1">
    <citation type="journal article" date="2009" name="Stand. Genomic Sci.">
        <title>Complete genome sequence of Sanguibacter keddieii type strain (ST-74).</title>
        <authorList>
            <person name="Ivanova N."/>
            <person name="Sikorski J."/>
            <person name="Sims D."/>
            <person name="Brettin T."/>
            <person name="Detter J.C."/>
            <person name="Han C."/>
            <person name="Lapidus A."/>
            <person name="Copeland A."/>
            <person name="Glavina Del Rio T."/>
            <person name="Nolan M."/>
            <person name="Chen F."/>
            <person name="Lucas S."/>
            <person name="Tice H."/>
            <person name="Cheng J.F."/>
            <person name="Bruce D."/>
            <person name="Goodwin L."/>
            <person name="Pitluck S."/>
            <person name="Pati A."/>
            <person name="Mavromatis K."/>
            <person name="Chen A."/>
            <person name="Palaniappan K."/>
            <person name="D'haeseleer P."/>
            <person name="Chain P."/>
            <person name="Bristow J."/>
            <person name="Eisen J.A."/>
            <person name="Markowitz V."/>
            <person name="Hugenholtz P."/>
            <person name="Goker M."/>
            <person name="Pukall R."/>
            <person name="Klenk H.P."/>
            <person name="Kyrpides N.C."/>
        </authorList>
    </citation>
    <scope>NUCLEOTIDE SEQUENCE [LARGE SCALE GENOMIC DNA]</scope>
    <source>
        <strain evidence="2">ATCC 51767 / DSM 10542 / NCFB 3025 / ST-74</strain>
    </source>
</reference>
<dbReference type="STRING" id="446469.Sked_12960"/>
<evidence type="ECO:0000313" key="1">
    <source>
        <dbReference type="EMBL" id="ACZ21237.1"/>
    </source>
</evidence>
<dbReference type="Gene3D" id="3.40.50.300">
    <property type="entry name" value="P-loop containing nucleotide triphosphate hydrolases"/>
    <property type="match status" value="1"/>
</dbReference>
<dbReference type="InterPro" id="IPR027417">
    <property type="entry name" value="P-loop_NTPase"/>
</dbReference>
<sequence length="167" mass="18626">MGLRNFLVEGVSGTGKTAVCDELQRRGFHAVHGDRELAYRGDPVTGDPTVDGGHEHHLWDVDAVRALIADQTRPVTYLCGGSRNFAQFVADLDAVFVLDVDVETLVQRLDQRPMDEWGHRPEERQLVLRLHATREDVPRDGIVIDATGPLADVVDTILRLSVQDPRR</sequence>
<dbReference type="Pfam" id="PF13238">
    <property type="entry name" value="AAA_18"/>
    <property type="match status" value="1"/>
</dbReference>
<name>D1BEF9_SANKS</name>
<dbReference type="AlphaFoldDB" id="D1BEF9"/>
<keyword evidence="2" id="KW-1185">Reference proteome</keyword>
<proteinExistence type="predicted"/>
<dbReference type="KEGG" id="ske:Sked_12960"/>
<evidence type="ECO:0008006" key="3">
    <source>
        <dbReference type="Google" id="ProtNLM"/>
    </source>
</evidence>
<dbReference type="Proteomes" id="UP000000322">
    <property type="component" value="Chromosome"/>
</dbReference>
<dbReference type="HOGENOM" id="CLU_132654_0_0_11"/>
<gene>
    <name evidence="1" type="ordered locus">Sked_12960</name>
</gene>